<accession>A0A3A1Y9W5</accession>
<dbReference type="OrthoDB" id="871140at2"/>
<keyword evidence="2 7" id="KW-1003">Cell membrane</keyword>
<evidence type="ECO:0000256" key="3">
    <source>
        <dbReference type="ARBA" id="ARBA00022679"/>
    </source>
</evidence>
<evidence type="ECO:0000256" key="1">
    <source>
        <dbReference type="ARBA" id="ARBA00007150"/>
    </source>
</evidence>
<evidence type="ECO:0000313" key="9">
    <source>
        <dbReference type="Proteomes" id="UP000265691"/>
    </source>
</evidence>
<dbReference type="PROSITE" id="PS01311">
    <property type="entry name" value="LGT"/>
    <property type="match status" value="1"/>
</dbReference>
<comment type="function">
    <text evidence="7">Catalyzes the transfer of the diacylglyceryl group from phosphatidylglycerol to the sulfhydryl group of the N-terminal cysteine of a prolipoprotein, the first step in the formation of mature lipoproteins.</text>
</comment>
<evidence type="ECO:0000256" key="6">
    <source>
        <dbReference type="ARBA" id="ARBA00023136"/>
    </source>
</evidence>
<evidence type="ECO:0000313" key="8">
    <source>
        <dbReference type="EMBL" id="RIY34116.1"/>
    </source>
</evidence>
<dbReference type="HAMAP" id="MF_01147">
    <property type="entry name" value="Lgt"/>
    <property type="match status" value="1"/>
</dbReference>
<organism evidence="8 9">
    <name type="scientific">Psittacicella hinzii</name>
    <dbReference type="NCBI Taxonomy" id="2028575"/>
    <lineage>
        <taxon>Bacteria</taxon>
        <taxon>Pseudomonadati</taxon>
        <taxon>Pseudomonadota</taxon>
        <taxon>Gammaproteobacteria</taxon>
        <taxon>Pasteurellales</taxon>
        <taxon>Psittacicellaceae</taxon>
        <taxon>Psittacicella</taxon>
    </lineage>
</organism>
<keyword evidence="5 7" id="KW-1133">Transmembrane helix</keyword>
<feature type="transmembrane region" description="Helical" evidence="7">
    <location>
        <begin position="257"/>
        <end position="281"/>
    </location>
</feature>
<dbReference type="UniPathway" id="UPA00664"/>
<comment type="catalytic activity">
    <reaction evidence="7">
        <text>L-cysteinyl-[prolipoprotein] + a 1,2-diacyl-sn-glycero-3-phospho-(1'-sn-glycerol) = an S-1,2-diacyl-sn-glyceryl-L-cysteinyl-[prolipoprotein] + sn-glycerol 1-phosphate + H(+)</text>
        <dbReference type="Rhea" id="RHEA:56712"/>
        <dbReference type="Rhea" id="RHEA-COMP:14679"/>
        <dbReference type="Rhea" id="RHEA-COMP:14680"/>
        <dbReference type="ChEBI" id="CHEBI:15378"/>
        <dbReference type="ChEBI" id="CHEBI:29950"/>
        <dbReference type="ChEBI" id="CHEBI:57685"/>
        <dbReference type="ChEBI" id="CHEBI:64716"/>
        <dbReference type="ChEBI" id="CHEBI:140658"/>
        <dbReference type="EC" id="2.5.1.145"/>
    </reaction>
</comment>
<keyword evidence="8" id="KW-0449">Lipoprotein</keyword>
<dbReference type="EMBL" id="NRHC01000016">
    <property type="protein sequence ID" value="RIY34116.1"/>
    <property type="molecule type" value="Genomic_DNA"/>
</dbReference>
<feature type="transmembrane region" description="Helical" evidence="7">
    <location>
        <begin position="117"/>
        <end position="139"/>
    </location>
</feature>
<dbReference type="NCBIfam" id="TIGR00544">
    <property type="entry name" value="lgt"/>
    <property type="match status" value="1"/>
</dbReference>
<evidence type="ECO:0000256" key="7">
    <source>
        <dbReference type="HAMAP-Rule" id="MF_01147"/>
    </source>
</evidence>
<feature type="transmembrane region" description="Helical" evidence="7">
    <location>
        <begin position="84"/>
        <end position="105"/>
    </location>
</feature>
<dbReference type="Pfam" id="PF01790">
    <property type="entry name" value="LGT"/>
    <property type="match status" value="1"/>
</dbReference>
<dbReference type="PANTHER" id="PTHR30589:SF0">
    <property type="entry name" value="PHOSPHATIDYLGLYCEROL--PROLIPOPROTEIN DIACYLGLYCERYL TRANSFERASE"/>
    <property type="match status" value="1"/>
</dbReference>
<comment type="pathway">
    <text evidence="7">Protein modification; lipoprotein biosynthesis (diacylglyceryl transfer).</text>
</comment>
<dbReference type="GO" id="GO:0042158">
    <property type="term" value="P:lipoprotein biosynthetic process"/>
    <property type="evidence" value="ECO:0007669"/>
    <property type="project" value="UniProtKB-UniRule"/>
</dbReference>
<feature type="transmembrane region" description="Helical" evidence="7">
    <location>
        <begin position="226"/>
        <end position="245"/>
    </location>
</feature>
<keyword evidence="6 7" id="KW-0472">Membrane</keyword>
<dbReference type="AlphaFoldDB" id="A0A3A1Y9W5"/>
<keyword evidence="4 7" id="KW-0812">Transmembrane</keyword>
<dbReference type="GO" id="GO:0005886">
    <property type="term" value="C:plasma membrane"/>
    <property type="evidence" value="ECO:0007669"/>
    <property type="project" value="UniProtKB-SubCell"/>
</dbReference>
<reference evidence="8 9" key="1">
    <citation type="submission" date="2017-08" db="EMBL/GenBank/DDBJ databases">
        <title>Reclassification of Bisgaard taxon 37 and 44.</title>
        <authorList>
            <person name="Christensen H."/>
        </authorList>
    </citation>
    <scope>NUCLEOTIDE SEQUENCE [LARGE SCALE GENOMIC DNA]</scope>
    <source>
        <strain evidence="8 9">B96_3</strain>
    </source>
</reference>
<evidence type="ECO:0000256" key="4">
    <source>
        <dbReference type="ARBA" id="ARBA00022692"/>
    </source>
</evidence>
<feature type="transmembrane region" description="Helical" evidence="7">
    <location>
        <begin position="46"/>
        <end position="63"/>
    </location>
</feature>
<comment type="caution">
    <text evidence="8">The sequence shown here is derived from an EMBL/GenBank/DDBJ whole genome shotgun (WGS) entry which is preliminary data.</text>
</comment>
<keyword evidence="3 7" id="KW-0808">Transferase</keyword>
<evidence type="ECO:0000256" key="5">
    <source>
        <dbReference type="ARBA" id="ARBA00022989"/>
    </source>
</evidence>
<dbReference type="Proteomes" id="UP000265691">
    <property type="component" value="Unassembled WGS sequence"/>
</dbReference>
<evidence type="ECO:0000256" key="2">
    <source>
        <dbReference type="ARBA" id="ARBA00022475"/>
    </source>
</evidence>
<dbReference type="EC" id="2.5.1.145" evidence="7"/>
<dbReference type="GO" id="GO:0008961">
    <property type="term" value="F:phosphatidylglycerol-prolipoprotein diacylglyceryl transferase activity"/>
    <property type="evidence" value="ECO:0007669"/>
    <property type="project" value="UniProtKB-UniRule"/>
</dbReference>
<sequence length="290" mass="32708">MKIFAYLFFIILGISFNAPAQAYLEFPNFNPVAFSIFNFEVRWYGLFYLFGLGGALLLNYFLLKSDHKHSSTYNAGVTAARFNDIAINCFIAAIIGGRLFYVIFYNPSVYLKNPIEILYIHQGGMSFHGGLFGAIVALYWQTRKNKEFWQYADLGATVAPLALGLGRCANFINGELWGRETDVPWGMIFPTGGDIPRHPSQLYEALLEGLVLLVILLLVRKRRLNLPSLLSGLFLLGYGIARFIVEFFREPDSQLGYILGPFTQGQLLTLPMIIIGLYLVLTCKKRAKTK</sequence>
<dbReference type="RefSeq" id="WP_119524497.1">
    <property type="nucleotide sequence ID" value="NZ_NRHC01000016.1"/>
</dbReference>
<dbReference type="InterPro" id="IPR001640">
    <property type="entry name" value="Lgt"/>
</dbReference>
<proteinExistence type="inferred from homology"/>
<comment type="subcellular location">
    <subcellularLocation>
        <location evidence="7">Cell membrane</location>
        <topology evidence="7">Multi-pass membrane protein</topology>
    </subcellularLocation>
</comment>
<gene>
    <name evidence="7" type="primary">lgt</name>
    <name evidence="8" type="ORF">CKF54_01385</name>
</gene>
<protein>
    <recommendedName>
        <fullName evidence="7">Phosphatidylglycerol--prolipoprotein diacylglyceryl transferase</fullName>
        <ecNumber evidence="7">2.5.1.145</ecNumber>
    </recommendedName>
</protein>
<dbReference type="PANTHER" id="PTHR30589">
    <property type="entry name" value="PROLIPOPROTEIN DIACYLGLYCERYL TRANSFERASE"/>
    <property type="match status" value="1"/>
</dbReference>
<feature type="binding site" evidence="7">
    <location>
        <position position="167"/>
    </location>
    <ligand>
        <name>a 1,2-diacyl-sn-glycero-3-phospho-(1'-sn-glycerol)</name>
        <dbReference type="ChEBI" id="CHEBI:64716"/>
    </ligand>
</feature>
<keyword evidence="9" id="KW-1185">Reference proteome</keyword>
<comment type="similarity">
    <text evidence="1 7">Belongs to the Lgt family.</text>
</comment>
<name>A0A3A1Y9W5_9GAMM</name>